<dbReference type="InterPro" id="IPR036515">
    <property type="entry name" value="Transposase_17_sf"/>
</dbReference>
<evidence type="ECO:0000313" key="3">
    <source>
        <dbReference type="Proteomes" id="UP000092528"/>
    </source>
</evidence>
<dbReference type="GO" id="GO:0004803">
    <property type="term" value="F:transposase activity"/>
    <property type="evidence" value="ECO:0007669"/>
    <property type="project" value="InterPro"/>
</dbReference>
<reference evidence="2 3" key="1">
    <citation type="submission" date="2016-07" db="EMBL/GenBank/DDBJ databases">
        <title>Genome sequencing of Vibrio scophthalmi strain VS-05, an isolated from Paralichthys olivaceus.</title>
        <authorList>
            <person name="Han H.-J."/>
        </authorList>
    </citation>
    <scope>NUCLEOTIDE SEQUENCE [LARGE SCALE GENOMIC DNA]</scope>
    <source>
        <strain evidence="2 3">VS-05</strain>
    </source>
</reference>
<dbReference type="PATRIC" id="fig|45658.7.peg.3693"/>
<dbReference type="SMART" id="SM01321">
    <property type="entry name" value="Y1_Tnp"/>
    <property type="match status" value="1"/>
</dbReference>
<name>A0A1C7FGB9_9VIBR</name>
<evidence type="ECO:0000313" key="2">
    <source>
        <dbReference type="EMBL" id="ANU38767.1"/>
    </source>
</evidence>
<dbReference type="PANTHER" id="PTHR34322">
    <property type="entry name" value="TRANSPOSASE, Y1_TNP DOMAIN-CONTAINING"/>
    <property type="match status" value="1"/>
</dbReference>
<sequence>MTTARRQQISIDATPYYHCVSRCVRRSLLCGIDPLTKQNFEHRREWIKNKIYALSQVYCIDICAYAIMSNHYHLVVHINRDKAAALSYHEVVERWQQEHKLPSLLSRWLLGQLTSEAETEACLLIIDAWRARLWSLSWFMKELNFDIACQANREEDCKGHFWESRFKSQALLDEQALAAAMAYVDLNPLRAGIAKTPETSEFTSIQVRLKALNNQQETAPYLHPFIGNPTNEKLDGIPFRLMDYIELVDWSARQFREDKACLEANVPPILQRLNLNQRTWLKACTELERHRSTAIGCLCTVEPARSHLNKKRIHLFRLDG</sequence>
<keyword evidence="3" id="KW-1185">Reference proteome</keyword>
<dbReference type="AlphaFoldDB" id="A0A1C7FGB9"/>
<dbReference type="GO" id="GO:0006313">
    <property type="term" value="P:DNA transposition"/>
    <property type="evidence" value="ECO:0007669"/>
    <property type="project" value="InterPro"/>
</dbReference>
<proteinExistence type="predicted"/>
<dbReference type="Proteomes" id="UP000092528">
    <property type="component" value="Chromosome 2"/>
</dbReference>
<dbReference type="EMBL" id="CP016415">
    <property type="protein sequence ID" value="ANU38767.1"/>
    <property type="molecule type" value="Genomic_DNA"/>
</dbReference>
<organism evidence="2 3">
    <name type="scientific">Vibrio scophthalmi</name>
    <dbReference type="NCBI Taxonomy" id="45658"/>
    <lineage>
        <taxon>Bacteria</taxon>
        <taxon>Pseudomonadati</taxon>
        <taxon>Pseudomonadota</taxon>
        <taxon>Gammaproteobacteria</taxon>
        <taxon>Vibrionales</taxon>
        <taxon>Vibrionaceae</taxon>
        <taxon>Vibrio</taxon>
    </lineage>
</organism>
<dbReference type="STRING" id="45658.VSVS12_04251"/>
<dbReference type="Gene3D" id="3.30.70.1290">
    <property type="entry name" value="Transposase IS200-like"/>
    <property type="match status" value="1"/>
</dbReference>
<dbReference type="InterPro" id="IPR002686">
    <property type="entry name" value="Transposase_17"/>
</dbReference>
<gene>
    <name evidence="2" type="ORF">VSVS05_03731</name>
</gene>
<dbReference type="PANTHER" id="PTHR34322:SF2">
    <property type="entry name" value="TRANSPOSASE IS200-LIKE DOMAIN-CONTAINING PROTEIN"/>
    <property type="match status" value="1"/>
</dbReference>
<dbReference type="GO" id="GO:0003677">
    <property type="term" value="F:DNA binding"/>
    <property type="evidence" value="ECO:0007669"/>
    <property type="project" value="InterPro"/>
</dbReference>
<feature type="domain" description="Transposase IS200-like" evidence="1">
    <location>
        <begin position="13"/>
        <end position="187"/>
    </location>
</feature>
<protein>
    <recommendedName>
        <fullName evidence="1">Transposase IS200-like domain-containing protein</fullName>
    </recommendedName>
</protein>
<accession>A0A1C7FGB9</accession>
<dbReference type="SUPFAM" id="SSF143422">
    <property type="entry name" value="Transposase IS200-like"/>
    <property type="match status" value="1"/>
</dbReference>
<evidence type="ECO:0000259" key="1">
    <source>
        <dbReference type="SMART" id="SM01321"/>
    </source>
</evidence>